<dbReference type="RefSeq" id="WP_159525288.1">
    <property type="nucleotide sequence ID" value="NZ_WUUU01000013.1"/>
</dbReference>
<keyword evidence="1" id="KW-0472">Membrane</keyword>
<comment type="caution">
    <text evidence="2">The sequence shown here is derived from an EMBL/GenBank/DDBJ whole genome shotgun (WGS) entry which is preliminary data.</text>
</comment>
<organism evidence="2 3">
    <name type="scientific">Halobacterium bonnevillei</name>
    <dbReference type="NCBI Taxonomy" id="2692200"/>
    <lineage>
        <taxon>Archaea</taxon>
        <taxon>Methanobacteriati</taxon>
        <taxon>Methanobacteriota</taxon>
        <taxon>Stenosarchaea group</taxon>
        <taxon>Halobacteria</taxon>
        <taxon>Halobacteriales</taxon>
        <taxon>Halobacteriaceae</taxon>
        <taxon>Halobacterium</taxon>
    </lineage>
</organism>
<dbReference type="AlphaFoldDB" id="A0A6B0SJL4"/>
<keyword evidence="3" id="KW-1185">Reference proteome</keyword>
<keyword evidence="1" id="KW-0812">Transmembrane</keyword>
<dbReference type="Proteomes" id="UP000471521">
    <property type="component" value="Unassembled WGS sequence"/>
</dbReference>
<feature type="transmembrane region" description="Helical" evidence="1">
    <location>
        <begin position="21"/>
        <end position="40"/>
    </location>
</feature>
<dbReference type="EMBL" id="WUUU01000013">
    <property type="protein sequence ID" value="MXR19713.1"/>
    <property type="molecule type" value="Genomic_DNA"/>
</dbReference>
<gene>
    <name evidence="2" type="ORF">GRX66_03495</name>
</gene>
<evidence type="ECO:0000313" key="3">
    <source>
        <dbReference type="Proteomes" id="UP000471521"/>
    </source>
</evidence>
<keyword evidence="1" id="KW-1133">Transmembrane helix</keyword>
<dbReference type="OrthoDB" id="340775at2157"/>
<proteinExistence type="predicted"/>
<feature type="transmembrane region" description="Helical" evidence="1">
    <location>
        <begin position="46"/>
        <end position="67"/>
    </location>
</feature>
<sequence length="104" mass="11077">MSSSATVARVAVLLLRVSRDALVALGIAADETIGFLSVFADETVRLARAVAFWTAVLTPLLLIWLLFQQSPVLSDPVAVLKLVTLNVTALVVGHGYGEPPHREA</sequence>
<evidence type="ECO:0000313" key="2">
    <source>
        <dbReference type="EMBL" id="MXR19713.1"/>
    </source>
</evidence>
<dbReference type="InterPro" id="IPR058341">
    <property type="entry name" value="DUF8028"/>
</dbReference>
<name>A0A6B0SJL4_9EURY</name>
<accession>A0A6B0SJL4</accession>
<protein>
    <submittedName>
        <fullName evidence="2">Uncharacterized protein</fullName>
    </submittedName>
</protein>
<evidence type="ECO:0000256" key="1">
    <source>
        <dbReference type="SAM" id="Phobius"/>
    </source>
</evidence>
<reference evidence="2 3" key="1">
    <citation type="submission" date="2019-12" db="EMBL/GenBank/DDBJ databases">
        <title>Isolation and characterization of three novel carbon monoxide-oxidizing members of Halobacteria from salione crusts and soils.</title>
        <authorList>
            <person name="Myers M.R."/>
            <person name="King G.M."/>
        </authorList>
    </citation>
    <scope>NUCLEOTIDE SEQUENCE [LARGE SCALE GENOMIC DNA]</scope>
    <source>
        <strain evidence="2 3">PCN9</strain>
    </source>
</reference>
<dbReference type="Pfam" id="PF26071">
    <property type="entry name" value="DUF8028"/>
    <property type="match status" value="1"/>
</dbReference>